<evidence type="ECO:0000313" key="1">
    <source>
        <dbReference type="EMBL" id="CEK79812.1"/>
    </source>
</evidence>
<sequence>MLVKENYGSKVVMTNILLHLSTPKGAQVFNKLIPALPLSLAIPSNYFHVF</sequence>
<protein>
    <submittedName>
        <fullName evidence="1">Uncharacterized protein</fullName>
    </submittedName>
</protein>
<feature type="non-terminal residue" evidence="1">
    <location>
        <position position="50"/>
    </location>
</feature>
<reference evidence="1" key="1">
    <citation type="submission" date="2014-12" db="EMBL/GenBank/DDBJ databases">
        <title>Insight into the proteome of Arion vulgaris.</title>
        <authorList>
            <person name="Aradska J."/>
            <person name="Bulat T."/>
            <person name="Smidak R."/>
            <person name="Sarate P."/>
            <person name="Gangsoo J."/>
            <person name="Sialana F."/>
            <person name="Bilban M."/>
            <person name="Lubec G."/>
        </authorList>
    </citation>
    <scope>NUCLEOTIDE SEQUENCE</scope>
    <source>
        <tissue evidence="1">Skin</tissue>
    </source>
</reference>
<gene>
    <name evidence="1" type="primary">ORF117626</name>
</gene>
<accession>A0A0B7AGN8</accession>
<dbReference type="EMBL" id="HACG01032947">
    <property type="protein sequence ID" value="CEK79812.1"/>
    <property type="molecule type" value="Transcribed_RNA"/>
</dbReference>
<organism evidence="1">
    <name type="scientific">Arion vulgaris</name>
    <dbReference type="NCBI Taxonomy" id="1028688"/>
    <lineage>
        <taxon>Eukaryota</taxon>
        <taxon>Metazoa</taxon>
        <taxon>Spiralia</taxon>
        <taxon>Lophotrochozoa</taxon>
        <taxon>Mollusca</taxon>
        <taxon>Gastropoda</taxon>
        <taxon>Heterobranchia</taxon>
        <taxon>Euthyneura</taxon>
        <taxon>Panpulmonata</taxon>
        <taxon>Eupulmonata</taxon>
        <taxon>Stylommatophora</taxon>
        <taxon>Helicina</taxon>
        <taxon>Arionoidea</taxon>
        <taxon>Arionidae</taxon>
        <taxon>Arion</taxon>
    </lineage>
</organism>
<name>A0A0B7AGN8_9EUPU</name>
<proteinExistence type="predicted"/>
<dbReference type="AlphaFoldDB" id="A0A0B7AGN8"/>